<dbReference type="Pfam" id="PF00528">
    <property type="entry name" value="BPD_transp_1"/>
    <property type="match status" value="1"/>
</dbReference>
<organism evidence="9 10">
    <name type="scientific">Blautia caecimuris</name>
    <dbReference type="NCBI Taxonomy" id="1796615"/>
    <lineage>
        <taxon>Bacteria</taxon>
        <taxon>Bacillati</taxon>
        <taxon>Bacillota</taxon>
        <taxon>Clostridia</taxon>
        <taxon>Lachnospirales</taxon>
        <taxon>Lachnospiraceae</taxon>
        <taxon>Blautia</taxon>
    </lineage>
</organism>
<keyword evidence="2 7" id="KW-0813">Transport</keyword>
<name>A0ABV2M2L0_9FIRM</name>
<dbReference type="InterPro" id="IPR000515">
    <property type="entry name" value="MetI-like"/>
</dbReference>
<evidence type="ECO:0000256" key="2">
    <source>
        <dbReference type="ARBA" id="ARBA00022448"/>
    </source>
</evidence>
<comment type="caution">
    <text evidence="9">The sequence shown here is derived from an EMBL/GenBank/DDBJ whole genome shotgun (WGS) entry which is preliminary data.</text>
</comment>
<evidence type="ECO:0000313" key="9">
    <source>
        <dbReference type="EMBL" id="MET3750693.1"/>
    </source>
</evidence>
<feature type="transmembrane region" description="Helical" evidence="7">
    <location>
        <begin position="186"/>
        <end position="207"/>
    </location>
</feature>
<dbReference type="PANTHER" id="PTHR43744">
    <property type="entry name" value="ABC TRANSPORTER PERMEASE PROTEIN MG189-RELATED-RELATED"/>
    <property type="match status" value="1"/>
</dbReference>
<evidence type="ECO:0000256" key="6">
    <source>
        <dbReference type="ARBA" id="ARBA00023136"/>
    </source>
</evidence>
<keyword evidence="6 7" id="KW-0472">Membrane</keyword>
<comment type="similarity">
    <text evidence="7">Belongs to the binding-protein-dependent transport system permease family.</text>
</comment>
<evidence type="ECO:0000256" key="1">
    <source>
        <dbReference type="ARBA" id="ARBA00004651"/>
    </source>
</evidence>
<keyword evidence="4 7" id="KW-0812">Transmembrane</keyword>
<feature type="transmembrane region" description="Helical" evidence="7">
    <location>
        <begin position="76"/>
        <end position="96"/>
    </location>
</feature>
<feature type="domain" description="ABC transmembrane type-1" evidence="8">
    <location>
        <begin position="72"/>
        <end position="261"/>
    </location>
</feature>
<evidence type="ECO:0000256" key="5">
    <source>
        <dbReference type="ARBA" id="ARBA00022989"/>
    </source>
</evidence>
<proteinExistence type="inferred from homology"/>
<evidence type="ECO:0000256" key="3">
    <source>
        <dbReference type="ARBA" id="ARBA00022475"/>
    </source>
</evidence>
<keyword evidence="5 7" id="KW-1133">Transmembrane helix</keyword>
<feature type="transmembrane region" description="Helical" evidence="7">
    <location>
        <begin position="240"/>
        <end position="261"/>
    </location>
</feature>
<dbReference type="CDD" id="cd06261">
    <property type="entry name" value="TM_PBP2"/>
    <property type="match status" value="1"/>
</dbReference>
<dbReference type="EMBL" id="JBEPMJ010000013">
    <property type="protein sequence ID" value="MET3750693.1"/>
    <property type="molecule type" value="Genomic_DNA"/>
</dbReference>
<keyword evidence="10" id="KW-1185">Reference proteome</keyword>
<protein>
    <submittedName>
        <fullName evidence="9">Raffinose/stachyose/melibiose transport system permease protein</fullName>
    </submittedName>
</protein>
<dbReference type="PANTHER" id="PTHR43744:SF12">
    <property type="entry name" value="ABC TRANSPORTER PERMEASE PROTEIN MG189-RELATED"/>
    <property type="match status" value="1"/>
</dbReference>
<dbReference type="SUPFAM" id="SSF161098">
    <property type="entry name" value="MetI-like"/>
    <property type="match status" value="1"/>
</dbReference>
<dbReference type="InterPro" id="IPR035906">
    <property type="entry name" value="MetI-like_sf"/>
</dbReference>
<feature type="transmembrane region" description="Helical" evidence="7">
    <location>
        <begin position="134"/>
        <end position="157"/>
    </location>
</feature>
<dbReference type="Proteomes" id="UP001549106">
    <property type="component" value="Unassembled WGS sequence"/>
</dbReference>
<sequence>MKKKKRLTLLGDILGCIFGILIFAVPFVFMFVNSLKDRREANLLNLSLPTEWMWENFKEVISANNYQILTAFKNSIILTAGSLLILILAGSMAGYVLQRRSDRTTRTVDTIVMTGLMIPPAILPTIWVMQGLHIYKTMFGMILVETALQIPFTIMLYKGFMNTIPVELEEAGYIDGCTRGRMFVKVIFPLLKPVTSTIIILNAVTIFNDFTNPLYFLPGNDNVTVQLTLYNFMGRYSSSYNLLFADVLIITVPMLILFLIFNKKIVDGMVAGAVKG</sequence>
<dbReference type="RefSeq" id="WP_147600140.1">
    <property type="nucleotide sequence ID" value="NZ_JANJZT010000013.1"/>
</dbReference>
<dbReference type="PROSITE" id="PS50928">
    <property type="entry name" value="ABC_TM1"/>
    <property type="match status" value="1"/>
</dbReference>
<accession>A0ABV2M2L0</accession>
<feature type="transmembrane region" description="Helical" evidence="7">
    <location>
        <begin position="7"/>
        <end position="32"/>
    </location>
</feature>
<comment type="subcellular location">
    <subcellularLocation>
        <location evidence="1 7">Cell membrane</location>
        <topology evidence="1 7">Multi-pass membrane protein</topology>
    </subcellularLocation>
</comment>
<evidence type="ECO:0000256" key="4">
    <source>
        <dbReference type="ARBA" id="ARBA00022692"/>
    </source>
</evidence>
<reference evidence="9 10" key="1">
    <citation type="submission" date="2024-06" db="EMBL/GenBank/DDBJ databases">
        <title>Genomic Encyclopedia of Type Strains, Phase IV (KMG-IV): sequencing the most valuable type-strain genomes for metagenomic binning, comparative biology and taxonomic classification.</title>
        <authorList>
            <person name="Goeker M."/>
        </authorList>
    </citation>
    <scope>NUCLEOTIDE SEQUENCE [LARGE SCALE GENOMIC DNA]</scope>
    <source>
        <strain evidence="9 10">DSM 29492</strain>
    </source>
</reference>
<gene>
    <name evidence="9" type="ORF">ABID24_001946</name>
</gene>
<dbReference type="Gene3D" id="1.10.3720.10">
    <property type="entry name" value="MetI-like"/>
    <property type="match status" value="1"/>
</dbReference>
<evidence type="ECO:0000256" key="7">
    <source>
        <dbReference type="RuleBase" id="RU363032"/>
    </source>
</evidence>
<evidence type="ECO:0000313" key="10">
    <source>
        <dbReference type="Proteomes" id="UP001549106"/>
    </source>
</evidence>
<keyword evidence="3" id="KW-1003">Cell membrane</keyword>
<feature type="transmembrane region" description="Helical" evidence="7">
    <location>
        <begin position="108"/>
        <end position="128"/>
    </location>
</feature>
<evidence type="ECO:0000259" key="8">
    <source>
        <dbReference type="PROSITE" id="PS50928"/>
    </source>
</evidence>